<evidence type="ECO:0000256" key="2">
    <source>
        <dbReference type="ARBA" id="ARBA00023002"/>
    </source>
</evidence>
<evidence type="ECO:0000256" key="1">
    <source>
        <dbReference type="ARBA" id="ARBA00006484"/>
    </source>
</evidence>
<dbReference type="GO" id="GO:0016491">
    <property type="term" value="F:oxidoreductase activity"/>
    <property type="evidence" value="ECO:0007669"/>
    <property type="project" value="UniProtKB-KW"/>
</dbReference>
<dbReference type="AlphaFoldDB" id="A0A316YPS3"/>
<accession>A0A316YPS3</accession>
<reference evidence="3 4" key="1">
    <citation type="journal article" date="2018" name="Mol. Biol. Evol.">
        <title>Broad Genomic Sampling Reveals a Smut Pathogenic Ancestry of the Fungal Clade Ustilaginomycotina.</title>
        <authorList>
            <person name="Kijpornyongpan T."/>
            <person name="Mondo S.J."/>
            <person name="Barry K."/>
            <person name="Sandor L."/>
            <person name="Lee J."/>
            <person name="Lipzen A."/>
            <person name="Pangilinan J."/>
            <person name="LaButti K."/>
            <person name="Hainaut M."/>
            <person name="Henrissat B."/>
            <person name="Grigoriev I.V."/>
            <person name="Spatafora J.W."/>
            <person name="Aime M.C."/>
        </authorList>
    </citation>
    <scope>NUCLEOTIDE SEQUENCE [LARGE SCALE GENOMIC DNA]</scope>
    <source>
        <strain evidence="3 4">MCA 4198</strain>
    </source>
</reference>
<dbReference type="Pfam" id="PF13561">
    <property type="entry name" value="adh_short_C2"/>
    <property type="match status" value="1"/>
</dbReference>
<proteinExistence type="inferred from homology"/>
<dbReference type="PRINTS" id="PR00081">
    <property type="entry name" value="GDHRDH"/>
</dbReference>
<dbReference type="SUPFAM" id="SSF51735">
    <property type="entry name" value="NAD(P)-binding Rossmann-fold domains"/>
    <property type="match status" value="1"/>
</dbReference>
<keyword evidence="4" id="KW-1185">Reference proteome</keyword>
<comment type="similarity">
    <text evidence="1">Belongs to the short-chain dehydrogenases/reductases (SDR) family.</text>
</comment>
<name>A0A316YPS3_9BASI</name>
<keyword evidence="2" id="KW-0560">Oxidoreductase</keyword>
<dbReference type="PANTHER" id="PTHR43639:SF1">
    <property type="entry name" value="SHORT-CHAIN DEHYDROGENASE_REDUCTASE FAMILY PROTEIN"/>
    <property type="match status" value="1"/>
</dbReference>
<dbReference type="STRING" id="215250.A0A316YPS3"/>
<dbReference type="EMBL" id="KZ819636">
    <property type="protein sequence ID" value="PWN89745.1"/>
    <property type="molecule type" value="Genomic_DNA"/>
</dbReference>
<dbReference type="OrthoDB" id="5327538at2759"/>
<dbReference type="InterPro" id="IPR036291">
    <property type="entry name" value="NAD(P)-bd_dom_sf"/>
</dbReference>
<dbReference type="Gene3D" id="3.40.50.720">
    <property type="entry name" value="NAD(P)-binding Rossmann-like Domain"/>
    <property type="match status" value="1"/>
</dbReference>
<dbReference type="PANTHER" id="PTHR43639">
    <property type="entry name" value="OXIDOREDUCTASE, SHORT-CHAIN DEHYDROGENASE/REDUCTASE FAMILY (AFU_ORTHOLOGUE AFUA_5G02870)"/>
    <property type="match status" value="1"/>
</dbReference>
<dbReference type="InterPro" id="IPR002347">
    <property type="entry name" value="SDR_fam"/>
</dbReference>
<protein>
    <submittedName>
        <fullName evidence="3">NAD(P)-binding protein</fullName>
    </submittedName>
</protein>
<dbReference type="GeneID" id="37045915"/>
<dbReference type="RefSeq" id="XP_025376943.1">
    <property type="nucleotide sequence ID" value="XM_025523999.1"/>
</dbReference>
<evidence type="ECO:0000313" key="3">
    <source>
        <dbReference type="EMBL" id="PWN89745.1"/>
    </source>
</evidence>
<sequence length="275" mass="28744">MSQTLNAAPANGHGMGRALVVGGSCAIGQAIARSLASDGRQVTVTYHSSKAATTAFVKEHKLMEAAQLDISADRAALESFVLRDKAEHGGKVPNVVVFCAAGIEPVALGDMDATVFQKHFDTVVRGPLFMIQAMYPHLEPDSRIILFSSALARTSAIFDDRYALYASAKAACEQLTKYLSKTLAAKQTTINAIAPGPTDTPGLRAQARSNGTSQSVAEAAQAGDAHVARLASLAPAKRIGTPEEIASPVRFLASKEASWITGAILNVSGGMCVYG</sequence>
<dbReference type="Proteomes" id="UP000245768">
    <property type="component" value="Unassembled WGS sequence"/>
</dbReference>
<evidence type="ECO:0000313" key="4">
    <source>
        <dbReference type="Proteomes" id="UP000245768"/>
    </source>
</evidence>
<organism evidence="3 4">
    <name type="scientific">Acaromyces ingoldii</name>
    <dbReference type="NCBI Taxonomy" id="215250"/>
    <lineage>
        <taxon>Eukaryota</taxon>
        <taxon>Fungi</taxon>
        <taxon>Dikarya</taxon>
        <taxon>Basidiomycota</taxon>
        <taxon>Ustilaginomycotina</taxon>
        <taxon>Exobasidiomycetes</taxon>
        <taxon>Exobasidiales</taxon>
        <taxon>Cryptobasidiaceae</taxon>
        <taxon>Acaromyces</taxon>
    </lineage>
</organism>
<dbReference type="InParanoid" id="A0A316YPS3"/>
<gene>
    <name evidence="3" type="ORF">FA10DRAFT_285464</name>
</gene>